<dbReference type="EMBL" id="GHES01000331">
    <property type="protein sequence ID" value="MPA30890.1"/>
    <property type="molecule type" value="Transcribed_RNA"/>
</dbReference>
<feature type="region of interest" description="Disordered" evidence="3">
    <location>
        <begin position="1"/>
        <end position="37"/>
    </location>
</feature>
<name>A0A5B6YGS2_DAVIN</name>
<gene>
    <name evidence="5" type="ORF">Din_000330</name>
    <name evidence="6" type="ORF">Din_000331</name>
</gene>
<evidence type="ECO:0000313" key="6">
    <source>
        <dbReference type="EMBL" id="MPA30890.1"/>
    </source>
</evidence>
<accession>A0A5B6YGS2</accession>
<keyword evidence="4" id="KW-1133">Transmembrane helix</keyword>
<proteinExistence type="predicted"/>
<reference evidence="5" key="1">
    <citation type="submission" date="2019-08" db="EMBL/GenBank/DDBJ databases">
        <title>Reference gene set and small RNA set construction with multiple tissues from Davidia involucrata Baill.</title>
        <authorList>
            <person name="Yang H."/>
            <person name="Zhou C."/>
            <person name="Li G."/>
            <person name="Wang J."/>
            <person name="Gao P."/>
            <person name="Wang M."/>
            <person name="Wang R."/>
            <person name="Zhao Y."/>
        </authorList>
    </citation>
    <scope>NUCLEOTIDE SEQUENCE</scope>
    <source>
        <tissue evidence="5">Mixed with DoveR01_LX</tissue>
    </source>
</reference>
<dbReference type="EMBL" id="GHES01000330">
    <property type="protein sequence ID" value="MPA30889.1"/>
    <property type="molecule type" value="Transcribed_RNA"/>
</dbReference>
<organism evidence="5">
    <name type="scientific">Davidia involucrata</name>
    <name type="common">Dove tree</name>
    <dbReference type="NCBI Taxonomy" id="16924"/>
    <lineage>
        <taxon>Eukaryota</taxon>
        <taxon>Viridiplantae</taxon>
        <taxon>Streptophyta</taxon>
        <taxon>Embryophyta</taxon>
        <taxon>Tracheophyta</taxon>
        <taxon>Spermatophyta</taxon>
        <taxon>Magnoliopsida</taxon>
        <taxon>eudicotyledons</taxon>
        <taxon>Gunneridae</taxon>
        <taxon>Pentapetalae</taxon>
        <taxon>asterids</taxon>
        <taxon>Cornales</taxon>
        <taxon>Nyssaceae</taxon>
        <taxon>Davidia</taxon>
    </lineage>
</organism>
<evidence type="ECO:0008006" key="7">
    <source>
        <dbReference type="Google" id="ProtNLM"/>
    </source>
</evidence>
<evidence type="ECO:0000256" key="3">
    <source>
        <dbReference type="SAM" id="MobiDB-lite"/>
    </source>
</evidence>
<dbReference type="AlphaFoldDB" id="A0A5B6YGS2"/>
<evidence type="ECO:0000256" key="4">
    <source>
        <dbReference type="SAM" id="Phobius"/>
    </source>
</evidence>
<dbReference type="GO" id="GO:0098542">
    <property type="term" value="P:defense response to other organism"/>
    <property type="evidence" value="ECO:0007669"/>
    <property type="project" value="InterPro"/>
</dbReference>
<comment type="subcellular location">
    <subcellularLocation>
        <location evidence="1">Membrane</location>
    </subcellularLocation>
</comment>
<protein>
    <recommendedName>
        <fullName evidence="7">Late embryogenesis abundant protein LEA-2 subgroup domain-containing protein</fullName>
    </recommendedName>
</protein>
<evidence type="ECO:0000256" key="2">
    <source>
        <dbReference type="ARBA" id="ARBA00023136"/>
    </source>
</evidence>
<feature type="transmembrane region" description="Helical" evidence="4">
    <location>
        <begin position="49"/>
        <end position="79"/>
    </location>
</feature>
<sequence>MNEQRQPVLQKPPGYRDPSTPGQTHTRPPFRKPVLPQSYRPEKKRSRSCCCLCCCFICILILVLLFLIVVAGGVFYLWFEPRLPIFHLKSLEFTRFNVTVNPDGAYLNSQTVVRVEARNANSELRVIYDRTEVWLSVGNVELGSASLPGFTQEKKNITMLKFTTQAKNELVDSGGGTKLKDGFRSKSLVVSAEIQSGIGLGSGGWNTNRVGVKVLCGGVSLKQIEGGAMPKCSINFLKWININL</sequence>
<dbReference type="PANTHER" id="PTHR31234:SF35">
    <property type="entry name" value="LATE EMBRYOGENESIS ABUNDANT (LEA) HYDROXYPROLINE-RICH GLYCOPROTEIN FAMILY"/>
    <property type="match status" value="1"/>
</dbReference>
<dbReference type="GO" id="GO:0005886">
    <property type="term" value="C:plasma membrane"/>
    <property type="evidence" value="ECO:0007669"/>
    <property type="project" value="TreeGrafter"/>
</dbReference>
<evidence type="ECO:0000313" key="5">
    <source>
        <dbReference type="EMBL" id="MPA30889.1"/>
    </source>
</evidence>
<keyword evidence="4" id="KW-0812">Transmembrane</keyword>
<dbReference type="PANTHER" id="PTHR31234">
    <property type="entry name" value="LATE EMBRYOGENESIS ABUNDANT (LEA) HYDROXYPROLINE-RICH GLYCOPROTEIN FAMILY"/>
    <property type="match status" value="1"/>
</dbReference>
<dbReference type="InterPro" id="IPR044839">
    <property type="entry name" value="NDR1-like"/>
</dbReference>
<keyword evidence="2 4" id="KW-0472">Membrane</keyword>
<evidence type="ECO:0000256" key="1">
    <source>
        <dbReference type="ARBA" id="ARBA00004370"/>
    </source>
</evidence>